<keyword evidence="3" id="KW-1185">Reference proteome</keyword>
<dbReference type="STRING" id="452.Lspi_2684"/>
<dbReference type="PATRIC" id="fig|452.5.peg.2970"/>
<dbReference type="OrthoDB" id="5643368at2"/>
<sequence length="186" mass="20700">MKCTTIILTLLCLTTNSNYAAEQTQPIVCQQKYALCTSAACIPDPRHPDYAICACVVKNGYSVGYKTCEQRTPKEVQYEARRLVSTFSFAQFHAKKNMACRKGIPWTDCVDAPCTVNPMDPKKAICSCKIFNTQSFFTFGGDCDTKKCQEGFWSGTTESSARILRKPLLETLKLSADPSKDNTCSR</sequence>
<feature type="chain" id="PRO_5006918133" evidence="1">
    <location>
        <begin position="21"/>
        <end position="186"/>
    </location>
</feature>
<comment type="caution">
    <text evidence="2">The sequence shown here is derived from an EMBL/GenBank/DDBJ whole genome shotgun (WGS) entry which is preliminary data.</text>
</comment>
<feature type="signal peptide" evidence="1">
    <location>
        <begin position="1"/>
        <end position="20"/>
    </location>
</feature>
<reference evidence="2 3" key="1">
    <citation type="submission" date="2015-11" db="EMBL/GenBank/DDBJ databases">
        <title>Genomic analysis of 38 Legionella species identifies large and diverse effector repertoires.</title>
        <authorList>
            <person name="Burstein D."/>
            <person name="Amaro F."/>
            <person name="Zusman T."/>
            <person name="Lifshitz Z."/>
            <person name="Cohen O."/>
            <person name="Gilbert J.A."/>
            <person name="Pupko T."/>
            <person name="Shuman H.A."/>
            <person name="Segal G."/>
        </authorList>
    </citation>
    <scope>NUCLEOTIDE SEQUENCE [LARGE SCALE GENOMIC DNA]</scope>
    <source>
        <strain evidence="2 3">Mt.St.Helens-9</strain>
    </source>
</reference>
<accession>A0A0W0YX67</accession>
<dbReference type="AlphaFoldDB" id="A0A0W0YX67"/>
<organism evidence="2 3">
    <name type="scientific">Legionella spiritensis</name>
    <dbReference type="NCBI Taxonomy" id="452"/>
    <lineage>
        <taxon>Bacteria</taxon>
        <taxon>Pseudomonadati</taxon>
        <taxon>Pseudomonadota</taxon>
        <taxon>Gammaproteobacteria</taxon>
        <taxon>Legionellales</taxon>
        <taxon>Legionellaceae</taxon>
        <taxon>Legionella</taxon>
    </lineage>
</organism>
<evidence type="ECO:0000313" key="3">
    <source>
        <dbReference type="Proteomes" id="UP000054877"/>
    </source>
</evidence>
<proteinExistence type="predicted"/>
<evidence type="ECO:0000313" key="2">
    <source>
        <dbReference type="EMBL" id="KTD61442.1"/>
    </source>
</evidence>
<evidence type="ECO:0000256" key="1">
    <source>
        <dbReference type="SAM" id="SignalP"/>
    </source>
</evidence>
<protein>
    <submittedName>
        <fullName evidence="2">Uncharacterized protein</fullName>
    </submittedName>
</protein>
<keyword evidence="1" id="KW-0732">Signal</keyword>
<dbReference type="EMBL" id="LNYX01000032">
    <property type="protein sequence ID" value="KTD61442.1"/>
    <property type="molecule type" value="Genomic_DNA"/>
</dbReference>
<dbReference type="RefSeq" id="WP_058484600.1">
    <property type="nucleotide sequence ID" value="NZ_CAAAII010000007.1"/>
</dbReference>
<name>A0A0W0YX67_LEGSP</name>
<gene>
    <name evidence="2" type="ORF">Lspi_2684</name>
</gene>
<dbReference type="Proteomes" id="UP000054877">
    <property type="component" value="Unassembled WGS sequence"/>
</dbReference>